<dbReference type="InterPro" id="IPR052774">
    <property type="entry name" value="Celegans_DevNeuronal_Protein"/>
</dbReference>
<dbReference type="SMART" id="SM00241">
    <property type="entry name" value="ZP"/>
    <property type="match status" value="1"/>
</dbReference>
<evidence type="ECO:0000259" key="4">
    <source>
        <dbReference type="PROSITE" id="PS50948"/>
    </source>
</evidence>
<feature type="domain" description="Apple" evidence="4">
    <location>
        <begin position="149"/>
        <end position="233"/>
    </location>
</feature>
<keyword evidence="2" id="KW-0472">Membrane</keyword>
<evidence type="ECO:0000256" key="3">
    <source>
        <dbReference type="SAM" id="SignalP"/>
    </source>
</evidence>
<feature type="chain" id="PRO_5027799053" evidence="3">
    <location>
        <begin position="27"/>
        <end position="1178"/>
    </location>
</feature>
<dbReference type="PROSITE" id="PS51034">
    <property type="entry name" value="ZP_2"/>
    <property type="match status" value="1"/>
</dbReference>
<dbReference type="PROSITE" id="PS50948">
    <property type="entry name" value="PAN"/>
    <property type="match status" value="5"/>
</dbReference>
<dbReference type="KEGG" id="tpal:117645213"/>
<evidence type="ECO:0000259" key="5">
    <source>
        <dbReference type="PROSITE" id="PS51034"/>
    </source>
</evidence>
<feature type="region of interest" description="Disordered" evidence="1">
    <location>
        <begin position="433"/>
        <end position="460"/>
    </location>
</feature>
<feature type="region of interest" description="Disordered" evidence="1">
    <location>
        <begin position="940"/>
        <end position="996"/>
    </location>
</feature>
<dbReference type="InParanoid" id="A0A6P8YVF2"/>
<dbReference type="OrthoDB" id="6423981at2759"/>
<evidence type="ECO:0000313" key="7">
    <source>
        <dbReference type="RefSeq" id="XP_034241141.1"/>
    </source>
</evidence>
<keyword evidence="2" id="KW-0812">Transmembrane</keyword>
<reference evidence="7" key="1">
    <citation type="submission" date="2025-08" db="UniProtKB">
        <authorList>
            <consortium name="RefSeq"/>
        </authorList>
    </citation>
    <scope>IDENTIFICATION</scope>
    <source>
        <tissue evidence="7">Total insect</tissue>
    </source>
</reference>
<dbReference type="CDD" id="cd01099">
    <property type="entry name" value="PAN_AP_HGF"/>
    <property type="match status" value="4"/>
</dbReference>
<organism evidence="7">
    <name type="scientific">Thrips palmi</name>
    <name type="common">Melon thrips</name>
    <dbReference type="NCBI Taxonomy" id="161013"/>
    <lineage>
        <taxon>Eukaryota</taxon>
        <taxon>Metazoa</taxon>
        <taxon>Ecdysozoa</taxon>
        <taxon>Arthropoda</taxon>
        <taxon>Hexapoda</taxon>
        <taxon>Insecta</taxon>
        <taxon>Pterygota</taxon>
        <taxon>Neoptera</taxon>
        <taxon>Paraneoptera</taxon>
        <taxon>Thysanoptera</taxon>
        <taxon>Terebrantia</taxon>
        <taxon>Thripoidea</taxon>
        <taxon>Thripidae</taxon>
        <taxon>Thrips</taxon>
    </lineage>
</organism>
<dbReference type="GO" id="GO:0009653">
    <property type="term" value="P:anatomical structure morphogenesis"/>
    <property type="evidence" value="ECO:0007669"/>
    <property type="project" value="TreeGrafter"/>
</dbReference>
<evidence type="ECO:0000256" key="2">
    <source>
        <dbReference type="SAM" id="Phobius"/>
    </source>
</evidence>
<keyword evidence="2" id="KW-1133">Transmembrane helix</keyword>
<feature type="compositionally biased region" description="Acidic residues" evidence="1">
    <location>
        <begin position="963"/>
        <end position="975"/>
    </location>
</feature>
<dbReference type="FunCoup" id="A0A6P8YVF2">
    <property type="interactions" value="41"/>
</dbReference>
<proteinExistence type="predicted"/>
<dbReference type="GeneID" id="117645213"/>
<feature type="transmembrane region" description="Helical" evidence="2">
    <location>
        <begin position="1039"/>
        <end position="1064"/>
    </location>
</feature>
<evidence type="ECO:0000313" key="6">
    <source>
        <dbReference type="Proteomes" id="UP000515158"/>
    </source>
</evidence>
<gene>
    <name evidence="7" type="primary">LOC117645213</name>
</gene>
<dbReference type="CTD" id="45587"/>
<name>A0A6P8YVF2_THRPL</name>
<dbReference type="PANTHER" id="PTHR47327">
    <property type="entry name" value="FI18240P1-RELATED"/>
    <property type="match status" value="1"/>
</dbReference>
<feature type="domain" description="ZP" evidence="5">
    <location>
        <begin position="706"/>
        <end position="949"/>
    </location>
</feature>
<dbReference type="Proteomes" id="UP000515158">
    <property type="component" value="Unplaced"/>
</dbReference>
<sequence>MRRKVYLPSMVQAITVLTVLKMLTNAQTTCNQGIGRVVYERLPDQQLQGFDDDVVRDSLPPSQVLDKCQDICLRDRSSANNLVRACSSFDFQAGARIASFGGAPEYEESACFLTRETAHPEGIGNLVLVPGSAHFAEVCLSSSRVERECPNRRYVFERHPRKALRLPQTDIKEVAATNRSDCEDRCLNEFSFVCRSATFDSAARTCAMSRFTRRTHPDLLADAPSSDYLENTCLNAERRCDATAVYVKEENKRVGGAVEAALLANVSLEECQSECLGAERFLCRALEYDEATRQCALLEEDSVSQRDLLRTASSPSHHLYDLVCLDNALPFRSDNAATSHLFAHGRRPDTAFQRYRNSRLGGEFHSEITGRSLSECLDECLRQASFVCRSAVYSDRFRTCRLSRFGQRDGHRVIYDADYDYYENLMAHYPDAGDTGSSLPPLSPYRPDPLGQDSTYPRPPYPSVGGGGAYPGGAYYPVGGGGPSNVAYGGNSLGYSVGNYGGGASGQLGAYPAAGGYPAANSYPGGGYPVGVGTGAPVGGFPPGYPAGYASPSPLPPGPAGYPLAGGPPVPPAAQPVAQPAGFGDPFYGRPLTSRCDDGDAFRQVGARLRARRQYIRRFVSVPSLPLCERECADARDFVCRSFNFRPFAAPFGAAERENCELSDRDSRDLDPGNPTFFETTADYDFYERFNGRQGIGGECLDVSQVCSEDGMEFTLRTPEGFVGRIYAHGFYDRCFFRGNGGTVNVLRISGAQGYPDCGTQRFGDSMTNIVVVQFSDYVQTGRDKRYNLTCLFRGPGEAVVTSGYIGAGRSGAPIPIEYLPAENSLSSRVRLLILYQGRPTTTIAVGDPLTFRLEAQDGYHYSTDIFATNVIARDPYSGRSVQLIDRYGCPVDQYVFPGLDRSREGDGLEARFNAFKIPESNFLVFEATVRTCRDGCQPAYCTGQTGRSEPSFGRRRRAAEGGQDDDLDDDEDQGDQGVRVQQEAGAANNSTDDEEQVREMIEVFENRNDVPEAGGTADAVKVQPAPAVSGIVLSSGEYYGLVSALTTALVLLAAALAAGGVAIRHIYVSRQAKYVPPMPTSAPPTAPVTFTTSRMASLASLLPSKLFDSEMGGRGGLSPGLRPGSPAVVEACMDLGPMRRGTFDDPSEPIYTDPSLFERPRSLRSIAAFPPSTRAAN</sequence>
<protein>
    <submittedName>
        <fullName evidence="7">Uncharacterized protein LOC117645213</fullName>
    </submittedName>
</protein>
<dbReference type="PANTHER" id="PTHR47327:SF9">
    <property type="entry name" value="NO MECHANORECEPTOR POTENTIAL A, ISOFORM A"/>
    <property type="match status" value="1"/>
</dbReference>
<dbReference type="RefSeq" id="XP_034241141.1">
    <property type="nucleotide sequence ID" value="XM_034385250.1"/>
</dbReference>
<feature type="domain" description="Apple" evidence="4">
    <location>
        <begin position="240"/>
        <end position="324"/>
    </location>
</feature>
<accession>A0A6P8YVF2</accession>
<dbReference type="SUPFAM" id="SSF57414">
    <property type="entry name" value="Hairpin loop containing domain-like"/>
    <property type="match status" value="4"/>
</dbReference>
<dbReference type="SMART" id="SM00473">
    <property type="entry name" value="PAN_AP"/>
    <property type="match status" value="4"/>
</dbReference>
<dbReference type="Gene3D" id="3.50.4.10">
    <property type="entry name" value="Hepatocyte Growth Factor"/>
    <property type="match status" value="4"/>
</dbReference>
<feature type="domain" description="Apple" evidence="4">
    <location>
        <begin position="596"/>
        <end position="691"/>
    </location>
</feature>
<dbReference type="InterPro" id="IPR001507">
    <property type="entry name" value="ZP_dom"/>
</dbReference>
<dbReference type="InterPro" id="IPR003609">
    <property type="entry name" value="Pan_app"/>
</dbReference>
<dbReference type="AlphaFoldDB" id="A0A6P8YVF2"/>
<keyword evidence="6" id="KW-1185">Reference proteome</keyword>
<keyword evidence="3" id="KW-0732">Signal</keyword>
<evidence type="ECO:0000256" key="1">
    <source>
        <dbReference type="SAM" id="MobiDB-lite"/>
    </source>
</evidence>
<feature type="domain" description="Apple" evidence="4">
    <location>
        <begin position="347"/>
        <end position="426"/>
    </location>
</feature>
<feature type="signal peptide" evidence="3">
    <location>
        <begin position="1"/>
        <end position="26"/>
    </location>
</feature>
<feature type="domain" description="Apple" evidence="4">
    <location>
        <begin position="30"/>
        <end position="139"/>
    </location>
</feature>
<dbReference type="Pfam" id="PF00024">
    <property type="entry name" value="PAN_1"/>
    <property type="match status" value="4"/>
</dbReference>